<keyword evidence="3" id="KW-0456">Lyase</keyword>
<organism evidence="3">
    <name type="scientific">bioreactor metagenome</name>
    <dbReference type="NCBI Taxonomy" id="1076179"/>
    <lineage>
        <taxon>unclassified sequences</taxon>
        <taxon>metagenomes</taxon>
        <taxon>ecological metagenomes</taxon>
    </lineage>
</organism>
<proteinExistence type="predicted"/>
<accession>A0A645IMP9</accession>
<dbReference type="PANTHER" id="PTHR43525">
    <property type="entry name" value="PROTEIN MALY"/>
    <property type="match status" value="1"/>
</dbReference>
<name>A0A645IMP9_9ZZZZ</name>
<dbReference type="EMBL" id="VSSQ01118869">
    <property type="protein sequence ID" value="MPN52605.1"/>
    <property type="molecule type" value="Genomic_DNA"/>
</dbReference>
<dbReference type="Gene3D" id="3.90.1150.10">
    <property type="entry name" value="Aspartate Aminotransferase, domain 1"/>
    <property type="match status" value="1"/>
</dbReference>
<dbReference type="AlphaFoldDB" id="A0A645IMP9"/>
<evidence type="ECO:0000256" key="1">
    <source>
        <dbReference type="ARBA" id="ARBA00001933"/>
    </source>
</evidence>
<dbReference type="GO" id="GO:0016829">
    <property type="term" value="F:lyase activity"/>
    <property type="evidence" value="ECO:0007669"/>
    <property type="project" value="UniProtKB-KW"/>
</dbReference>
<dbReference type="EC" id="4.4.1.8" evidence="3"/>
<evidence type="ECO:0000256" key="2">
    <source>
        <dbReference type="ARBA" id="ARBA00022898"/>
    </source>
</evidence>
<dbReference type="InterPro" id="IPR015422">
    <property type="entry name" value="PyrdxlP-dep_Trfase_small"/>
</dbReference>
<protein>
    <submittedName>
        <fullName evidence="3">Cystathionine beta-lyase PatB</fullName>
        <ecNumber evidence="3">4.4.1.8</ecNumber>
    </submittedName>
</protein>
<dbReference type="PANTHER" id="PTHR43525:SF1">
    <property type="entry name" value="PROTEIN MALY"/>
    <property type="match status" value="1"/>
</dbReference>
<sequence>MAGLEISNLIIPNKELKKAYEGSLLKDGINKPNLLGLTAVKAGFDHCEQWLDELLLYIENNLDFVHEYLKKYLPNIKLIKSEGTFLAWLDLTALGLPPKTMEKLLLEKGKLLVNQGYTFGTGGEGFIRINVACPRSTLEEAMKRLYFAFKEEL</sequence>
<dbReference type="InterPro" id="IPR015421">
    <property type="entry name" value="PyrdxlP-dep_Trfase_major"/>
</dbReference>
<dbReference type="Gene3D" id="3.40.640.10">
    <property type="entry name" value="Type I PLP-dependent aspartate aminotransferase-like (Major domain)"/>
    <property type="match status" value="1"/>
</dbReference>
<gene>
    <name evidence="3" type="primary">patB_50</name>
    <name evidence="3" type="ORF">SDC9_200267</name>
</gene>
<dbReference type="InterPro" id="IPR051798">
    <property type="entry name" value="Class-II_PLP-Dep_Aminotrans"/>
</dbReference>
<evidence type="ECO:0000313" key="3">
    <source>
        <dbReference type="EMBL" id="MPN52605.1"/>
    </source>
</evidence>
<keyword evidence="2" id="KW-0663">Pyridoxal phosphate</keyword>
<reference evidence="3" key="1">
    <citation type="submission" date="2019-08" db="EMBL/GenBank/DDBJ databases">
        <authorList>
            <person name="Kucharzyk K."/>
            <person name="Murdoch R.W."/>
            <person name="Higgins S."/>
            <person name="Loffler F."/>
        </authorList>
    </citation>
    <scope>NUCLEOTIDE SEQUENCE</scope>
</reference>
<comment type="cofactor">
    <cofactor evidence="1">
        <name>pyridoxal 5'-phosphate</name>
        <dbReference type="ChEBI" id="CHEBI:597326"/>
    </cofactor>
</comment>
<comment type="caution">
    <text evidence="3">The sequence shown here is derived from an EMBL/GenBank/DDBJ whole genome shotgun (WGS) entry which is preliminary data.</text>
</comment>
<dbReference type="InterPro" id="IPR015424">
    <property type="entry name" value="PyrdxlP-dep_Trfase"/>
</dbReference>
<dbReference type="SUPFAM" id="SSF53383">
    <property type="entry name" value="PLP-dependent transferases"/>
    <property type="match status" value="1"/>
</dbReference>